<dbReference type="Gene3D" id="3.90.1140.10">
    <property type="entry name" value="Cyclic phosphodiesterase"/>
    <property type="match status" value="1"/>
</dbReference>
<feature type="short sequence motif" description="HXTX 1" evidence="2">
    <location>
        <begin position="47"/>
        <end position="50"/>
    </location>
</feature>
<dbReference type="InterPro" id="IPR009097">
    <property type="entry name" value="Cyclic_Pdiesterase"/>
</dbReference>
<dbReference type="Proteomes" id="UP000273145">
    <property type="component" value="Chromosome"/>
</dbReference>
<keyword evidence="5" id="KW-1185">Reference proteome</keyword>
<sequence>MSPEGEKWRLFVAVPLPNPVKERLHSWCLERQNDLKFRRWVHPADYHITLQFLGDTPPEKVAPILEVLQKAAAEIEPFRLEAAGIGVFGSPSRPRVLWSGVQGEMTSLHQLHSRVTAANAELGYVPEERPYAPHITLARKFSEGARLQESLLNKGLSFGDWTNDTILVYRTRVTVSPMYEVVGIISLQK</sequence>
<dbReference type="InterPro" id="IPR004175">
    <property type="entry name" value="RNA_CPDase"/>
</dbReference>
<feature type="active site" description="Proton acceptor" evidence="2">
    <location>
        <position position="134"/>
    </location>
</feature>
<dbReference type="PANTHER" id="PTHR35561:SF1">
    <property type="entry name" value="RNA 2',3'-CYCLIC PHOSPHODIESTERASE"/>
    <property type="match status" value="1"/>
</dbReference>
<reference evidence="4 5" key="1">
    <citation type="submission" date="2018-11" db="EMBL/GenBank/DDBJ databases">
        <title>Genome sequencing of Paenibacillus lentus DSM25539(T).</title>
        <authorList>
            <person name="Kook J.-K."/>
            <person name="Park S.-N."/>
            <person name="Lim Y.K."/>
        </authorList>
    </citation>
    <scope>NUCLEOTIDE SEQUENCE [LARGE SCALE GENOMIC DNA]</scope>
    <source>
        <strain evidence="4 5">DSM 25539</strain>
    </source>
</reference>
<feature type="domain" description="Phosphoesterase HXTX" evidence="3">
    <location>
        <begin position="107"/>
        <end position="152"/>
    </location>
</feature>
<organism evidence="4 5">
    <name type="scientific">Paenibacillus lentus</name>
    <dbReference type="NCBI Taxonomy" id="1338368"/>
    <lineage>
        <taxon>Bacteria</taxon>
        <taxon>Bacillati</taxon>
        <taxon>Bacillota</taxon>
        <taxon>Bacilli</taxon>
        <taxon>Bacillales</taxon>
        <taxon>Paenibacillaceae</taxon>
        <taxon>Paenibacillus</taxon>
    </lineage>
</organism>
<dbReference type="SUPFAM" id="SSF55144">
    <property type="entry name" value="LigT-like"/>
    <property type="match status" value="1"/>
</dbReference>
<gene>
    <name evidence="4" type="primary">thpR</name>
    <name evidence="4" type="ORF">EIM92_09475</name>
</gene>
<dbReference type="GO" id="GO:0008664">
    <property type="term" value="F:RNA 2',3'-cyclic 3'-phosphodiesterase activity"/>
    <property type="evidence" value="ECO:0007669"/>
    <property type="project" value="UniProtKB-EC"/>
</dbReference>
<feature type="short sequence motif" description="HXTX 2" evidence="2">
    <location>
        <begin position="134"/>
        <end position="137"/>
    </location>
</feature>
<proteinExistence type="inferred from homology"/>
<keyword evidence="1 2" id="KW-0378">Hydrolase</keyword>
<dbReference type="Pfam" id="PF02834">
    <property type="entry name" value="LigT_PEase"/>
    <property type="match status" value="2"/>
</dbReference>
<dbReference type="EMBL" id="CP034248">
    <property type="protein sequence ID" value="AZK46377.1"/>
    <property type="molecule type" value="Genomic_DNA"/>
</dbReference>
<dbReference type="EC" id="3.1.4.58" evidence="2"/>
<dbReference type="OrthoDB" id="9789350at2"/>
<dbReference type="NCBIfam" id="TIGR02258">
    <property type="entry name" value="2_5_ligase"/>
    <property type="match status" value="1"/>
</dbReference>
<comment type="similarity">
    <text evidence="2">Belongs to the 2H phosphoesterase superfamily. ThpR family.</text>
</comment>
<dbReference type="HAMAP" id="MF_01940">
    <property type="entry name" value="RNA_CPDase"/>
    <property type="match status" value="1"/>
</dbReference>
<evidence type="ECO:0000259" key="3">
    <source>
        <dbReference type="Pfam" id="PF02834"/>
    </source>
</evidence>
<dbReference type="RefSeq" id="WP_125082438.1">
    <property type="nucleotide sequence ID" value="NZ_CP034248.1"/>
</dbReference>
<dbReference type="GO" id="GO:0004113">
    <property type="term" value="F:2',3'-cyclic-nucleotide 3'-phosphodiesterase activity"/>
    <property type="evidence" value="ECO:0007669"/>
    <property type="project" value="InterPro"/>
</dbReference>
<feature type="active site" description="Proton donor" evidence="2">
    <location>
        <position position="47"/>
    </location>
</feature>
<protein>
    <recommendedName>
        <fullName evidence="2">RNA 2',3'-cyclic phosphodiesterase</fullName>
        <shortName evidence="2">RNA 2',3'-CPDase</shortName>
        <ecNumber evidence="2">3.1.4.58</ecNumber>
    </recommendedName>
</protein>
<comment type="function">
    <text evidence="2">Hydrolyzes RNA 2',3'-cyclic phosphodiester to an RNA 2'-phosphomonoester.</text>
</comment>
<dbReference type="KEGG" id="plen:EIM92_09475"/>
<name>A0A3S8RUF2_9BACL</name>
<dbReference type="PANTHER" id="PTHR35561">
    <property type="entry name" value="RNA 2',3'-CYCLIC PHOSPHODIESTERASE"/>
    <property type="match status" value="1"/>
</dbReference>
<accession>A0A3S8RUF2</accession>
<comment type="catalytic activity">
    <reaction evidence="2">
        <text>a 3'-end 2',3'-cyclophospho-ribonucleotide-RNA + H2O = a 3'-end 2'-phospho-ribonucleotide-RNA + H(+)</text>
        <dbReference type="Rhea" id="RHEA:11828"/>
        <dbReference type="Rhea" id="RHEA-COMP:10464"/>
        <dbReference type="Rhea" id="RHEA-COMP:17353"/>
        <dbReference type="ChEBI" id="CHEBI:15377"/>
        <dbReference type="ChEBI" id="CHEBI:15378"/>
        <dbReference type="ChEBI" id="CHEBI:83064"/>
        <dbReference type="ChEBI" id="CHEBI:173113"/>
        <dbReference type="EC" id="3.1.4.58"/>
    </reaction>
</comment>
<feature type="domain" description="Phosphoesterase HXTX" evidence="3">
    <location>
        <begin position="14"/>
        <end position="98"/>
    </location>
</feature>
<evidence type="ECO:0000256" key="2">
    <source>
        <dbReference type="HAMAP-Rule" id="MF_01940"/>
    </source>
</evidence>
<dbReference type="InterPro" id="IPR014051">
    <property type="entry name" value="Phosphoesterase_HXTX"/>
</dbReference>
<evidence type="ECO:0000256" key="1">
    <source>
        <dbReference type="ARBA" id="ARBA00022801"/>
    </source>
</evidence>
<evidence type="ECO:0000313" key="5">
    <source>
        <dbReference type="Proteomes" id="UP000273145"/>
    </source>
</evidence>
<evidence type="ECO:0000313" key="4">
    <source>
        <dbReference type="EMBL" id="AZK46377.1"/>
    </source>
</evidence>
<dbReference type="AlphaFoldDB" id="A0A3S8RUF2"/>